<dbReference type="InterPro" id="IPR036388">
    <property type="entry name" value="WH-like_DNA-bd_sf"/>
</dbReference>
<protein>
    <submittedName>
        <fullName evidence="6">LysR substrate-binding domain-containing protein</fullName>
    </submittedName>
</protein>
<keyword evidence="3" id="KW-0238">DNA-binding</keyword>
<name>A0ABU9JJL8_9GAMM</name>
<reference evidence="6 7" key="1">
    <citation type="submission" date="2024-04" db="EMBL/GenBank/DDBJ databases">
        <title>Bacterial endophytes with biocontrol capabilities against important plant pathogens.</title>
        <authorList>
            <person name="Alayande K.A."/>
        </authorList>
    </citation>
    <scope>NUCLEOTIDE SEQUENCE [LARGE SCALE GENOMIC DNA]</scope>
    <source>
        <strain evidence="6 7">KV22</strain>
    </source>
</reference>
<proteinExistence type="inferred from homology"/>
<dbReference type="Proteomes" id="UP001455088">
    <property type="component" value="Unassembled WGS sequence"/>
</dbReference>
<dbReference type="SUPFAM" id="SSF46785">
    <property type="entry name" value="Winged helix' DNA-binding domain"/>
    <property type="match status" value="1"/>
</dbReference>
<dbReference type="PRINTS" id="PR00039">
    <property type="entry name" value="HTHLYSR"/>
</dbReference>
<keyword evidence="7" id="KW-1185">Reference proteome</keyword>
<dbReference type="Pfam" id="PF00126">
    <property type="entry name" value="HTH_1"/>
    <property type="match status" value="1"/>
</dbReference>
<dbReference type="Gene3D" id="3.40.190.10">
    <property type="entry name" value="Periplasmic binding protein-like II"/>
    <property type="match status" value="2"/>
</dbReference>
<dbReference type="InterPro" id="IPR058163">
    <property type="entry name" value="LysR-type_TF_proteobact-type"/>
</dbReference>
<dbReference type="PANTHER" id="PTHR30537:SF74">
    <property type="entry name" value="HTH-TYPE TRANSCRIPTIONAL REGULATOR TRPI"/>
    <property type="match status" value="1"/>
</dbReference>
<dbReference type="EMBL" id="JBBYHY010000002">
    <property type="protein sequence ID" value="MEL3953017.1"/>
    <property type="molecule type" value="Genomic_DNA"/>
</dbReference>
<gene>
    <name evidence="6" type="ORF">AAE039_05530</name>
</gene>
<sequence length="303" mass="33021">MNARVLPSLSALRAFEAAARHRSAKRAAQELSVTPTAISHQVRQLEEALGTALFVRTPRQLVLTAPGRELQQALTASFDAMAEAVARLRAPSARQAVTISATPAVVARWLLPRVEALHQRHPQLDLRFHVSHRPEALDGVTADVAVRYGSGQWPGLVAEKLFDTVFVPACSPALGLRRRADLPRHPLLHFAPLGVFDLDVDWAVWQRRARVPGLDVSAGPVFSDETHTVTAALAGQGVALMGRALITAELASGTLVQPFGPELPGQPFHLVYPVQRAGDPLVRAVRDWLLHEPEPERRTMPHA</sequence>
<organism evidence="6 7">
    <name type="scientific">Stenotrophomonas bentonitica</name>
    <dbReference type="NCBI Taxonomy" id="1450134"/>
    <lineage>
        <taxon>Bacteria</taxon>
        <taxon>Pseudomonadati</taxon>
        <taxon>Pseudomonadota</taxon>
        <taxon>Gammaproteobacteria</taxon>
        <taxon>Lysobacterales</taxon>
        <taxon>Lysobacteraceae</taxon>
        <taxon>Stenotrophomonas</taxon>
    </lineage>
</organism>
<dbReference type="SUPFAM" id="SSF53850">
    <property type="entry name" value="Periplasmic binding protein-like II"/>
    <property type="match status" value="1"/>
</dbReference>
<feature type="domain" description="HTH lysR-type" evidence="5">
    <location>
        <begin position="7"/>
        <end position="64"/>
    </location>
</feature>
<dbReference type="InterPro" id="IPR000847">
    <property type="entry name" value="LysR_HTH_N"/>
</dbReference>
<comment type="similarity">
    <text evidence="1">Belongs to the LysR transcriptional regulatory family.</text>
</comment>
<dbReference type="InterPro" id="IPR036390">
    <property type="entry name" value="WH_DNA-bd_sf"/>
</dbReference>
<dbReference type="PROSITE" id="PS50931">
    <property type="entry name" value="HTH_LYSR"/>
    <property type="match status" value="1"/>
</dbReference>
<evidence type="ECO:0000256" key="3">
    <source>
        <dbReference type="ARBA" id="ARBA00023125"/>
    </source>
</evidence>
<dbReference type="InterPro" id="IPR005119">
    <property type="entry name" value="LysR_subst-bd"/>
</dbReference>
<dbReference type="Gene3D" id="1.10.10.10">
    <property type="entry name" value="Winged helix-like DNA-binding domain superfamily/Winged helix DNA-binding domain"/>
    <property type="match status" value="1"/>
</dbReference>
<dbReference type="RefSeq" id="WP_019186266.1">
    <property type="nucleotide sequence ID" value="NZ_JBBYHY010000002.1"/>
</dbReference>
<dbReference type="CDD" id="cd08432">
    <property type="entry name" value="PBP2_GcdR_TrpI_HvrB_AmpR_like"/>
    <property type="match status" value="1"/>
</dbReference>
<evidence type="ECO:0000256" key="1">
    <source>
        <dbReference type="ARBA" id="ARBA00009437"/>
    </source>
</evidence>
<accession>A0ABU9JJL8</accession>
<evidence type="ECO:0000259" key="5">
    <source>
        <dbReference type="PROSITE" id="PS50931"/>
    </source>
</evidence>
<keyword evidence="4" id="KW-0804">Transcription</keyword>
<comment type="caution">
    <text evidence="6">The sequence shown here is derived from an EMBL/GenBank/DDBJ whole genome shotgun (WGS) entry which is preliminary data.</text>
</comment>
<evidence type="ECO:0000256" key="4">
    <source>
        <dbReference type="ARBA" id="ARBA00023163"/>
    </source>
</evidence>
<evidence type="ECO:0000313" key="7">
    <source>
        <dbReference type="Proteomes" id="UP001455088"/>
    </source>
</evidence>
<dbReference type="Pfam" id="PF03466">
    <property type="entry name" value="LysR_substrate"/>
    <property type="match status" value="1"/>
</dbReference>
<evidence type="ECO:0000313" key="6">
    <source>
        <dbReference type="EMBL" id="MEL3953017.1"/>
    </source>
</evidence>
<evidence type="ECO:0000256" key="2">
    <source>
        <dbReference type="ARBA" id="ARBA00023015"/>
    </source>
</evidence>
<dbReference type="PANTHER" id="PTHR30537">
    <property type="entry name" value="HTH-TYPE TRANSCRIPTIONAL REGULATOR"/>
    <property type="match status" value="1"/>
</dbReference>
<keyword evidence="2" id="KW-0805">Transcription regulation</keyword>